<protein>
    <recommendedName>
        <fullName evidence="1">CN hydrolase domain-containing protein</fullName>
    </recommendedName>
</protein>
<reference evidence="2" key="1">
    <citation type="journal article" date="2016" name="Genome Announc.">
        <title>Draft Genome Sequences of Two Novel Amoeba-Resistant Intranuclear Bacteria, 'Candidatus Berkiella cookevillensis' and 'Candidatus Berkiella aquae'.</title>
        <authorList>
            <person name="Mehari Y.T."/>
            <person name="Arivett B.A."/>
            <person name="Farone A.L."/>
            <person name="Gunderson J.H."/>
            <person name="Farone M.B."/>
        </authorList>
    </citation>
    <scope>NUCLEOTIDE SEQUENCE</scope>
    <source>
        <strain evidence="2">CC99</strain>
    </source>
</reference>
<gene>
    <name evidence="2" type="ORF">CC99x_003325</name>
</gene>
<proteinExistence type="predicted"/>
<name>A0AAE3HQU8_9GAMM</name>
<evidence type="ECO:0000313" key="3">
    <source>
        <dbReference type="Proteomes" id="UP000051494"/>
    </source>
</evidence>
<reference evidence="2" key="2">
    <citation type="submission" date="2021-06" db="EMBL/GenBank/DDBJ databases">
        <title>Genomic Description and Analysis of Intracellular Bacteria, Candidatus Berkiella cookevillensis and Candidatus Berkiella aquae.</title>
        <authorList>
            <person name="Kidane D.T."/>
            <person name="Mehari Y.T."/>
            <person name="Rice F.C."/>
            <person name="Arivett B.A."/>
            <person name="Farone A.L."/>
            <person name="Berk S.G."/>
            <person name="Farone M.B."/>
        </authorList>
    </citation>
    <scope>NUCLEOTIDE SEQUENCE</scope>
    <source>
        <strain evidence="2">CC99</strain>
    </source>
</reference>
<sequence length="295" mass="33292">MDEKIVIHVATSQYAIELLPDWQSFADKMNVLVGQAKAQGIHFLVLPEYGGIEIYPQYEATDQALFNGLQPLLPQYIDFFQSLAKKHQIYIQPGSIIVKSAEEQFMNRAYLFGPQGDIGFQDKMQIIADEKEHDLLACGTMQTLFETSFGLIGIAICYDSEFPELIRNFTRQGAKLIVVPSFTPSQESFLRVYYSCQARAIENQCYVLTSSAVGRTKIGDTLYTLEGQANIFTPIDVGFSEGILTQGKKNETALVQATLDFDKLNEVRKYGQVQNFYDYMDMDLSSNSLSKVRLE</sequence>
<dbReference type="PANTHER" id="PTHR23088">
    <property type="entry name" value="NITRILASE-RELATED"/>
    <property type="match status" value="1"/>
</dbReference>
<dbReference type="RefSeq" id="WP_057624480.1">
    <property type="nucleotide sequence ID" value="NZ_LKHV02000001.1"/>
</dbReference>
<keyword evidence="3" id="KW-1185">Reference proteome</keyword>
<dbReference type="Gene3D" id="3.60.110.10">
    <property type="entry name" value="Carbon-nitrogen hydrolase"/>
    <property type="match status" value="1"/>
</dbReference>
<dbReference type="PANTHER" id="PTHR23088:SF50">
    <property type="entry name" value="HYDROLASE YHCX"/>
    <property type="match status" value="1"/>
</dbReference>
<dbReference type="InterPro" id="IPR003010">
    <property type="entry name" value="C-N_Hydrolase"/>
</dbReference>
<dbReference type="EMBL" id="LKHV02000001">
    <property type="protein sequence ID" value="MCS5707930.1"/>
    <property type="molecule type" value="Genomic_DNA"/>
</dbReference>
<dbReference type="InterPro" id="IPR036526">
    <property type="entry name" value="C-N_Hydrolase_sf"/>
</dbReference>
<feature type="domain" description="CN hydrolase" evidence="1">
    <location>
        <begin position="7"/>
        <end position="261"/>
    </location>
</feature>
<dbReference type="PROSITE" id="PS50263">
    <property type="entry name" value="CN_HYDROLASE"/>
    <property type="match status" value="1"/>
</dbReference>
<evidence type="ECO:0000259" key="1">
    <source>
        <dbReference type="PROSITE" id="PS50263"/>
    </source>
</evidence>
<dbReference type="SUPFAM" id="SSF56317">
    <property type="entry name" value="Carbon-nitrogen hydrolase"/>
    <property type="match status" value="1"/>
</dbReference>
<comment type="caution">
    <text evidence="2">The sequence shown here is derived from an EMBL/GenBank/DDBJ whole genome shotgun (WGS) entry which is preliminary data.</text>
</comment>
<dbReference type="AlphaFoldDB" id="A0AAE3HQU8"/>
<organism evidence="2 3">
    <name type="scientific">Candidatus Berkiella cookevillensis</name>
    <dbReference type="NCBI Taxonomy" id="437022"/>
    <lineage>
        <taxon>Bacteria</taxon>
        <taxon>Pseudomonadati</taxon>
        <taxon>Pseudomonadota</taxon>
        <taxon>Gammaproteobacteria</taxon>
        <taxon>Candidatus Berkiellales</taxon>
        <taxon>Candidatus Berkiellaceae</taxon>
        <taxon>Candidatus Berkiella</taxon>
    </lineage>
</organism>
<dbReference type="Pfam" id="PF00795">
    <property type="entry name" value="CN_hydrolase"/>
    <property type="match status" value="1"/>
</dbReference>
<accession>A0AAE3HQU8</accession>
<evidence type="ECO:0000313" key="2">
    <source>
        <dbReference type="EMBL" id="MCS5707930.1"/>
    </source>
</evidence>
<dbReference type="Proteomes" id="UP000051494">
    <property type="component" value="Unassembled WGS sequence"/>
</dbReference>